<dbReference type="EMBL" id="JARKIE010000070">
    <property type="protein sequence ID" value="KAJ7689658.1"/>
    <property type="molecule type" value="Genomic_DNA"/>
</dbReference>
<feature type="chain" id="PRO_5042013004" description="CBM1 domain-containing protein" evidence="4">
    <location>
        <begin position="27"/>
        <end position="342"/>
    </location>
</feature>
<reference evidence="6" key="1">
    <citation type="submission" date="2023-03" db="EMBL/GenBank/DDBJ databases">
        <title>Massive genome expansion in bonnet fungi (Mycena s.s.) driven by repeated elements and novel gene families across ecological guilds.</title>
        <authorList>
            <consortium name="Lawrence Berkeley National Laboratory"/>
            <person name="Harder C.B."/>
            <person name="Miyauchi S."/>
            <person name="Viragh M."/>
            <person name="Kuo A."/>
            <person name="Thoen E."/>
            <person name="Andreopoulos B."/>
            <person name="Lu D."/>
            <person name="Skrede I."/>
            <person name="Drula E."/>
            <person name="Henrissat B."/>
            <person name="Morin E."/>
            <person name="Kohler A."/>
            <person name="Barry K."/>
            <person name="LaButti K."/>
            <person name="Morin E."/>
            <person name="Salamov A."/>
            <person name="Lipzen A."/>
            <person name="Mereny Z."/>
            <person name="Hegedus B."/>
            <person name="Baldrian P."/>
            <person name="Stursova M."/>
            <person name="Weitz H."/>
            <person name="Taylor A."/>
            <person name="Grigoriev I.V."/>
            <person name="Nagy L.G."/>
            <person name="Martin F."/>
            <person name="Kauserud H."/>
        </authorList>
    </citation>
    <scope>NUCLEOTIDE SEQUENCE</scope>
    <source>
        <strain evidence="6">CBHHK067</strain>
    </source>
</reference>
<dbReference type="AlphaFoldDB" id="A0AAD7GDS3"/>
<keyword evidence="3" id="KW-0472">Membrane</keyword>
<evidence type="ECO:0000256" key="3">
    <source>
        <dbReference type="SAM" id="Phobius"/>
    </source>
</evidence>
<keyword evidence="1 4" id="KW-0732">Signal</keyword>
<feature type="region of interest" description="Disordered" evidence="2">
    <location>
        <begin position="65"/>
        <end position="196"/>
    </location>
</feature>
<feature type="compositionally biased region" description="Polar residues" evidence="2">
    <location>
        <begin position="156"/>
        <end position="165"/>
    </location>
</feature>
<evidence type="ECO:0000259" key="5">
    <source>
        <dbReference type="PROSITE" id="PS51164"/>
    </source>
</evidence>
<sequence length="342" mass="34699">MGPRHGLLALSLNLALATVLPASVSAQGPNSLFSQCNGQNWPLSTTCVAGATCVFVSPDYSHCLPSTSGGADSSHTKSLPVTTTSLTTSTKSTHDSTSASSTSETQASSTTSEIVSLPTGSSNETESDDGRSASGSPKTKGIGPVGPAADIKSAPASLSGSSFTGAPTDAPNDSSSANSAFVTHPPGPSLPPNPFASPTAPAFASAVKSQNKTPIIVGVLVPVVLIILAAVGFILYKRRQRARDRREWEHTHAAIADAVRQVGSPGVTGAGVPYAAPSSWSHLHLMSSQSNVSQSYVGYAAPQAGGGAMDPFVDPQERSQPVEYPGHSEAGAVYSSFSPAPT</sequence>
<feature type="compositionally biased region" description="Low complexity" evidence="2">
    <location>
        <begin position="76"/>
        <end position="112"/>
    </location>
</feature>
<organism evidence="6 7">
    <name type="scientific">Mycena rosella</name>
    <name type="common">Pink bonnet</name>
    <name type="synonym">Agaricus rosellus</name>
    <dbReference type="NCBI Taxonomy" id="1033263"/>
    <lineage>
        <taxon>Eukaryota</taxon>
        <taxon>Fungi</taxon>
        <taxon>Dikarya</taxon>
        <taxon>Basidiomycota</taxon>
        <taxon>Agaricomycotina</taxon>
        <taxon>Agaricomycetes</taxon>
        <taxon>Agaricomycetidae</taxon>
        <taxon>Agaricales</taxon>
        <taxon>Marasmiineae</taxon>
        <taxon>Mycenaceae</taxon>
        <taxon>Mycena</taxon>
    </lineage>
</organism>
<dbReference type="GO" id="GO:0030248">
    <property type="term" value="F:cellulose binding"/>
    <property type="evidence" value="ECO:0007669"/>
    <property type="project" value="InterPro"/>
</dbReference>
<comment type="caution">
    <text evidence="6">The sequence shown here is derived from an EMBL/GenBank/DDBJ whole genome shotgun (WGS) entry which is preliminary data.</text>
</comment>
<evidence type="ECO:0000256" key="1">
    <source>
        <dbReference type="ARBA" id="ARBA00022729"/>
    </source>
</evidence>
<accession>A0AAD7GDS3</accession>
<keyword evidence="3" id="KW-0812">Transmembrane</keyword>
<feature type="compositionally biased region" description="Low complexity" evidence="2">
    <location>
        <begin position="169"/>
        <end position="180"/>
    </location>
</feature>
<dbReference type="SUPFAM" id="SSF57180">
    <property type="entry name" value="Cellulose-binding domain"/>
    <property type="match status" value="1"/>
</dbReference>
<keyword evidence="3" id="KW-1133">Transmembrane helix</keyword>
<evidence type="ECO:0000313" key="7">
    <source>
        <dbReference type="Proteomes" id="UP001221757"/>
    </source>
</evidence>
<proteinExistence type="predicted"/>
<dbReference type="GO" id="GO:0005576">
    <property type="term" value="C:extracellular region"/>
    <property type="evidence" value="ECO:0007669"/>
    <property type="project" value="InterPro"/>
</dbReference>
<gene>
    <name evidence="6" type="ORF">B0H17DRAFT_1066016</name>
</gene>
<name>A0AAD7GDS3_MYCRO</name>
<protein>
    <recommendedName>
        <fullName evidence="5">CBM1 domain-containing protein</fullName>
    </recommendedName>
</protein>
<dbReference type="InterPro" id="IPR000254">
    <property type="entry name" value="CBD"/>
</dbReference>
<dbReference type="GO" id="GO:0005975">
    <property type="term" value="P:carbohydrate metabolic process"/>
    <property type="evidence" value="ECO:0007669"/>
    <property type="project" value="InterPro"/>
</dbReference>
<dbReference type="Proteomes" id="UP001221757">
    <property type="component" value="Unassembled WGS sequence"/>
</dbReference>
<dbReference type="Pfam" id="PF00734">
    <property type="entry name" value="CBM_1"/>
    <property type="match status" value="1"/>
</dbReference>
<evidence type="ECO:0000256" key="4">
    <source>
        <dbReference type="SAM" id="SignalP"/>
    </source>
</evidence>
<dbReference type="SMART" id="SM00236">
    <property type="entry name" value="fCBD"/>
    <property type="match status" value="1"/>
</dbReference>
<feature type="domain" description="CBM1" evidence="5">
    <location>
        <begin position="28"/>
        <end position="64"/>
    </location>
</feature>
<feature type="transmembrane region" description="Helical" evidence="3">
    <location>
        <begin position="215"/>
        <end position="236"/>
    </location>
</feature>
<dbReference type="PROSITE" id="PS51164">
    <property type="entry name" value="CBM1_2"/>
    <property type="match status" value="1"/>
</dbReference>
<evidence type="ECO:0000256" key="2">
    <source>
        <dbReference type="SAM" id="MobiDB-lite"/>
    </source>
</evidence>
<evidence type="ECO:0000313" key="6">
    <source>
        <dbReference type="EMBL" id="KAJ7689658.1"/>
    </source>
</evidence>
<dbReference type="InterPro" id="IPR035971">
    <property type="entry name" value="CBD_sf"/>
</dbReference>
<feature type="region of interest" description="Disordered" evidence="2">
    <location>
        <begin position="308"/>
        <end position="342"/>
    </location>
</feature>
<feature type="signal peptide" evidence="4">
    <location>
        <begin position="1"/>
        <end position="26"/>
    </location>
</feature>
<keyword evidence="7" id="KW-1185">Reference proteome</keyword>
<feature type="compositionally biased region" description="Pro residues" evidence="2">
    <location>
        <begin position="185"/>
        <end position="195"/>
    </location>
</feature>